<organism evidence="1">
    <name type="scientific">Siphoviridae sp. ctL0q1</name>
    <dbReference type="NCBI Taxonomy" id="2825449"/>
    <lineage>
        <taxon>Viruses</taxon>
        <taxon>Duplodnaviria</taxon>
        <taxon>Heunggongvirae</taxon>
        <taxon>Uroviricota</taxon>
        <taxon>Caudoviricetes</taxon>
    </lineage>
</organism>
<name>A0A8S5PKF3_9CAUD</name>
<proteinExistence type="predicted"/>
<sequence length="105" mass="11838">MERKYLDLDGLKRVIENSKDLFSENGHIHNTSDIANLDNILNSLAEKQSYAGIVNFPSVGKPGNVYIDTLANKTYRWDDENLKYYCIGSDYNDINLIVCGDSTSV</sequence>
<protein>
    <submittedName>
        <fullName evidence="1">Uncharacterized protein</fullName>
    </submittedName>
</protein>
<dbReference type="EMBL" id="BK015443">
    <property type="protein sequence ID" value="DAE06955.1"/>
    <property type="molecule type" value="Genomic_DNA"/>
</dbReference>
<accession>A0A8S5PKF3</accession>
<evidence type="ECO:0000313" key="1">
    <source>
        <dbReference type="EMBL" id="DAE06955.1"/>
    </source>
</evidence>
<reference evidence="1" key="1">
    <citation type="journal article" date="2021" name="Proc. Natl. Acad. Sci. U.S.A.">
        <title>A Catalog of Tens of Thousands of Viruses from Human Metagenomes Reveals Hidden Associations with Chronic Diseases.</title>
        <authorList>
            <person name="Tisza M.J."/>
            <person name="Buck C.B."/>
        </authorList>
    </citation>
    <scope>NUCLEOTIDE SEQUENCE</scope>
    <source>
        <strain evidence="1">CtL0q1</strain>
    </source>
</reference>